<gene>
    <name evidence="2" type="ORF">UW61_C0019G0009</name>
</gene>
<feature type="transmembrane region" description="Helical" evidence="1">
    <location>
        <begin position="73"/>
        <end position="91"/>
    </location>
</feature>
<evidence type="ECO:0000313" key="3">
    <source>
        <dbReference type="Proteomes" id="UP000033901"/>
    </source>
</evidence>
<protein>
    <submittedName>
        <fullName evidence="2">Uncharacterized protein</fullName>
    </submittedName>
</protein>
<dbReference type="Proteomes" id="UP000033901">
    <property type="component" value="Unassembled WGS sequence"/>
</dbReference>
<keyword evidence="1" id="KW-1133">Transmembrane helix</keyword>
<reference evidence="2 3" key="1">
    <citation type="journal article" date="2015" name="Nature">
        <title>rRNA introns, odd ribosomes, and small enigmatic genomes across a large radiation of phyla.</title>
        <authorList>
            <person name="Brown C.T."/>
            <person name="Hug L.A."/>
            <person name="Thomas B.C."/>
            <person name="Sharon I."/>
            <person name="Castelle C.J."/>
            <person name="Singh A."/>
            <person name="Wilkins M.J."/>
            <person name="Williams K.H."/>
            <person name="Banfield J.F."/>
        </authorList>
    </citation>
    <scope>NUCLEOTIDE SEQUENCE [LARGE SCALE GENOMIC DNA]</scope>
</reference>
<proteinExistence type="predicted"/>
<feature type="transmembrane region" description="Helical" evidence="1">
    <location>
        <begin position="23"/>
        <end position="44"/>
    </location>
</feature>
<dbReference type="AlphaFoldDB" id="A0A0G1M4W9"/>
<keyword evidence="1" id="KW-0472">Membrane</keyword>
<comment type="caution">
    <text evidence="2">The sequence shown here is derived from an EMBL/GenBank/DDBJ whole genome shotgun (WGS) entry which is preliminary data.</text>
</comment>
<evidence type="ECO:0000313" key="2">
    <source>
        <dbReference type="EMBL" id="KKT66979.1"/>
    </source>
</evidence>
<evidence type="ECO:0000256" key="1">
    <source>
        <dbReference type="SAM" id="Phobius"/>
    </source>
</evidence>
<keyword evidence="1" id="KW-0812">Transmembrane</keyword>
<dbReference type="EMBL" id="LCIZ01000019">
    <property type="protein sequence ID" value="KKT66979.1"/>
    <property type="molecule type" value="Genomic_DNA"/>
</dbReference>
<name>A0A0G1M4W9_9BACT</name>
<organism evidence="2 3">
    <name type="scientific">Candidatus Curtissbacteria bacterium GW2011_GWC1_44_33</name>
    <dbReference type="NCBI Taxonomy" id="1618413"/>
    <lineage>
        <taxon>Bacteria</taxon>
        <taxon>Candidatus Curtissiibacteriota</taxon>
    </lineage>
</organism>
<sequence>MAEDKKPTPVTGSGNNTKTTERLIFLLAGLVLVSAIATALFNYAESFGFGTLSNLRDSLADYFFRHIWPTWKFIAAIVSVLAFAGIIYNSWQLRAINIEEKKIFDPPLI</sequence>
<accession>A0A0G1M4W9</accession>